<evidence type="ECO:0000256" key="6">
    <source>
        <dbReference type="ARBA" id="ARBA00023163"/>
    </source>
</evidence>
<evidence type="ECO:0000256" key="3">
    <source>
        <dbReference type="ARBA" id="ARBA00022491"/>
    </source>
</evidence>
<dbReference type="RefSeq" id="WP_324717150.1">
    <property type="nucleotide sequence ID" value="NZ_CP141615.1"/>
</dbReference>
<organism evidence="9 10">
    <name type="scientific">Carboxydichorda subterranea</name>
    <dbReference type="NCBI Taxonomy" id="3109565"/>
    <lineage>
        <taxon>Bacteria</taxon>
        <taxon>Bacillati</taxon>
        <taxon>Bacillota</taxon>
        <taxon>Limnochordia</taxon>
        <taxon>Limnochordales</taxon>
        <taxon>Geochordaceae</taxon>
        <taxon>Carboxydichorda</taxon>
    </lineage>
</organism>
<dbReference type="Pfam" id="PF04316">
    <property type="entry name" value="FlgM"/>
    <property type="match status" value="1"/>
</dbReference>
<feature type="compositionally biased region" description="Low complexity" evidence="7">
    <location>
        <begin position="13"/>
        <end position="34"/>
    </location>
</feature>
<feature type="region of interest" description="Disordered" evidence="7">
    <location>
        <begin position="1"/>
        <end position="40"/>
    </location>
</feature>
<dbReference type="SUPFAM" id="SSF101498">
    <property type="entry name" value="Anti-sigma factor FlgM"/>
    <property type="match status" value="1"/>
</dbReference>
<name>A0ABZ1BYV5_9FIRM</name>
<dbReference type="InterPro" id="IPR031316">
    <property type="entry name" value="FlgM_C"/>
</dbReference>
<evidence type="ECO:0000256" key="5">
    <source>
        <dbReference type="ARBA" id="ARBA00023015"/>
    </source>
</evidence>
<evidence type="ECO:0000256" key="2">
    <source>
        <dbReference type="ARBA" id="ARBA00017823"/>
    </source>
</evidence>
<evidence type="ECO:0000256" key="7">
    <source>
        <dbReference type="SAM" id="MobiDB-lite"/>
    </source>
</evidence>
<keyword evidence="9" id="KW-0969">Cilium</keyword>
<keyword evidence="4" id="KW-1005">Bacterial flagellum biogenesis</keyword>
<dbReference type="InterPro" id="IPR007412">
    <property type="entry name" value="FlgM"/>
</dbReference>
<feature type="domain" description="Anti-sigma-28 factor FlgM C-terminal" evidence="8">
    <location>
        <begin position="35"/>
        <end position="88"/>
    </location>
</feature>
<accession>A0ABZ1BYV5</accession>
<proteinExistence type="inferred from homology"/>
<dbReference type="EMBL" id="CP141615">
    <property type="protein sequence ID" value="WRP17879.1"/>
    <property type="molecule type" value="Genomic_DNA"/>
</dbReference>
<keyword evidence="6" id="KW-0804">Transcription</keyword>
<sequence length="96" mass="10429">MEPPKDISPIGRPAPVGPSRPAAARRPQEAPSASDEVALSTAGQEIVAARRRIDEAPDVREGLVARLRKEIEQGQYHPSAAEIARRLARVLRPHGR</sequence>
<protein>
    <recommendedName>
        <fullName evidence="2">Negative regulator of flagellin synthesis</fullName>
    </recommendedName>
</protein>
<evidence type="ECO:0000313" key="9">
    <source>
        <dbReference type="EMBL" id="WRP17879.1"/>
    </source>
</evidence>
<reference evidence="9 10" key="1">
    <citation type="journal article" date="2024" name="Front. Microbiol.">
        <title>Novel thermophilic genera Geochorda gen. nov. and Carboxydochorda gen. nov. from the deep terrestrial subsurface reveal the ecophysiological diversity in the class Limnochordia.</title>
        <authorList>
            <person name="Karnachuk O.V."/>
            <person name="Lukina A.P."/>
            <person name="Avakyan M.R."/>
            <person name="Kadnikov V.V."/>
            <person name="Begmatov S."/>
            <person name="Beletsky A.V."/>
            <person name="Vlasova K.G."/>
            <person name="Novikov A.A."/>
            <person name="Shcherbakova V.A."/>
            <person name="Mardanov A.V."/>
            <person name="Ravin N.V."/>
        </authorList>
    </citation>
    <scope>NUCLEOTIDE SEQUENCE [LARGE SCALE GENOMIC DNA]</scope>
    <source>
        <strain evidence="9 10">L945</strain>
    </source>
</reference>
<keyword evidence="10" id="KW-1185">Reference proteome</keyword>
<keyword evidence="3" id="KW-0678">Repressor</keyword>
<evidence type="ECO:0000313" key="10">
    <source>
        <dbReference type="Proteomes" id="UP001332192"/>
    </source>
</evidence>
<dbReference type="NCBIfam" id="TIGR03824">
    <property type="entry name" value="FlgM_jcvi"/>
    <property type="match status" value="1"/>
</dbReference>
<keyword evidence="9" id="KW-0282">Flagellum</keyword>
<gene>
    <name evidence="9" type="primary">flgM</name>
    <name evidence="9" type="ORF">U7230_02385</name>
</gene>
<evidence type="ECO:0000256" key="1">
    <source>
        <dbReference type="ARBA" id="ARBA00005322"/>
    </source>
</evidence>
<dbReference type="Proteomes" id="UP001332192">
    <property type="component" value="Chromosome"/>
</dbReference>
<evidence type="ECO:0000259" key="8">
    <source>
        <dbReference type="Pfam" id="PF04316"/>
    </source>
</evidence>
<comment type="similarity">
    <text evidence="1">Belongs to the FlgM family.</text>
</comment>
<evidence type="ECO:0000256" key="4">
    <source>
        <dbReference type="ARBA" id="ARBA00022795"/>
    </source>
</evidence>
<keyword evidence="9" id="KW-0966">Cell projection</keyword>
<dbReference type="InterPro" id="IPR035890">
    <property type="entry name" value="Anti-sigma-28_factor_FlgM_sf"/>
</dbReference>
<keyword evidence="5" id="KW-0805">Transcription regulation</keyword>